<dbReference type="GO" id="GO:0004311">
    <property type="term" value="F:geranylgeranyl diphosphate synthase activity"/>
    <property type="evidence" value="ECO:0007669"/>
    <property type="project" value="InterPro"/>
</dbReference>
<dbReference type="InterPro" id="IPR033904">
    <property type="entry name" value="Trans_IPPS_HH"/>
</dbReference>
<dbReference type="GO" id="GO:0051996">
    <property type="term" value="F:squalene synthase [NAD(P)H] activity"/>
    <property type="evidence" value="ECO:0007669"/>
    <property type="project" value="InterPro"/>
</dbReference>
<dbReference type="SFLD" id="SFLDG01212">
    <property type="entry name" value="Phytoene_synthase_like"/>
    <property type="match status" value="1"/>
</dbReference>
<dbReference type="Proteomes" id="UP000265715">
    <property type="component" value="Unassembled WGS sequence"/>
</dbReference>
<dbReference type="InterPro" id="IPR008949">
    <property type="entry name" value="Isoprenoid_synthase_dom_sf"/>
</dbReference>
<evidence type="ECO:0000313" key="1">
    <source>
        <dbReference type="EMBL" id="RIH77753.1"/>
    </source>
</evidence>
<dbReference type="InterPro" id="IPR044843">
    <property type="entry name" value="Trans_IPPS_bact-type"/>
</dbReference>
<dbReference type="InterPro" id="IPR002060">
    <property type="entry name" value="Squ/phyt_synthse"/>
</dbReference>
<sequence length="275" mass="30989">MEPNWTEVCAIIRRHSATFYLGSLLFRGEARKGAWAVYAACRLGDDAVDESPDPRADLERWWAGVGRAYAGEPEAEWERALAWALRRWDIPREGFADMRQGFLSDLGPVRLQRMDELMTYCYQVAGTVGRMIAPVGGAGPEAEEAAVRLGQAMQLTNCLRDVGEDLAAGRVYLPAELLERYGVALEDLRHGRVTPAYAALMRELAREARRLYREGLRGLRHLRNGRAAVALAALQYQSILDKLERNGWDNLSRRAALSPYERFKLLPKALWMRGA</sequence>
<gene>
    <name evidence="1" type="primary">crtB</name>
    <name evidence="1" type="ORF">Mterra_03731</name>
</gene>
<name>A0A399E2H9_9DEIN</name>
<evidence type="ECO:0000313" key="2">
    <source>
        <dbReference type="Proteomes" id="UP000265715"/>
    </source>
</evidence>
<dbReference type="SFLD" id="SFLDG01018">
    <property type="entry name" value="Squalene/Phytoene_Synthase_Lik"/>
    <property type="match status" value="1"/>
</dbReference>
<dbReference type="SFLD" id="SFLDS00005">
    <property type="entry name" value="Isoprenoid_Synthase_Type_I"/>
    <property type="match status" value="1"/>
</dbReference>
<proteinExistence type="predicted"/>
<dbReference type="RefSeq" id="WP_119316591.1">
    <property type="nucleotide sequence ID" value="NZ_QXDL01000279.1"/>
</dbReference>
<comment type="caution">
    <text evidence="1">The sequence shown here is derived from an EMBL/GenBank/DDBJ whole genome shotgun (WGS) entry which is preliminary data.</text>
</comment>
<dbReference type="CDD" id="cd00683">
    <property type="entry name" value="Trans_IPPS_HH"/>
    <property type="match status" value="1"/>
</dbReference>
<dbReference type="Gene3D" id="1.10.600.10">
    <property type="entry name" value="Farnesyl Diphosphate Synthase"/>
    <property type="match status" value="1"/>
</dbReference>
<organism evidence="1 2">
    <name type="scientific">Calidithermus terrae</name>
    <dbReference type="NCBI Taxonomy" id="1408545"/>
    <lineage>
        <taxon>Bacteria</taxon>
        <taxon>Thermotogati</taxon>
        <taxon>Deinococcota</taxon>
        <taxon>Deinococci</taxon>
        <taxon>Thermales</taxon>
        <taxon>Thermaceae</taxon>
        <taxon>Calidithermus</taxon>
    </lineage>
</organism>
<dbReference type="AlphaFoldDB" id="A0A399E2H9"/>
<reference evidence="1 2" key="1">
    <citation type="submission" date="2018-08" db="EMBL/GenBank/DDBJ databases">
        <title>Meiothermus terrae DSM 26712 genome sequencing project.</title>
        <authorList>
            <person name="Da Costa M.S."/>
            <person name="Albuquerque L."/>
            <person name="Raposo P."/>
            <person name="Froufe H.J.C."/>
            <person name="Barroso C.S."/>
            <person name="Egas C."/>
        </authorList>
    </citation>
    <scope>NUCLEOTIDE SEQUENCE [LARGE SCALE GENOMIC DNA]</scope>
    <source>
        <strain evidence="1 2">DSM 26712</strain>
    </source>
</reference>
<dbReference type="OrthoDB" id="9787280at2"/>
<keyword evidence="2" id="KW-1185">Reference proteome</keyword>
<accession>A0A399E2H9</accession>
<dbReference type="EMBL" id="QXDL01000279">
    <property type="protein sequence ID" value="RIH77753.1"/>
    <property type="molecule type" value="Genomic_DNA"/>
</dbReference>
<dbReference type="PANTHER" id="PTHR31480">
    <property type="entry name" value="BIFUNCTIONAL LYCOPENE CYCLASE/PHYTOENE SYNTHASE"/>
    <property type="match status" value="1"/>
</dbReference>
<dbReference type="SUPFAM" id="SSF48576">
    <property type="entry name" value="Terpenoid synthases"/>
    <property type="match status" value="1"/>
</dbReference>
<dbReference type="Pfam" id="PF00494">
    <property type="entry name" value="SQS_PSY"/>
    <property type="match status" value="1"/>
</dbReference>
<protein>
    <submittedName>
        <fullName evidence="1">All-trans-phytoene synthase</fullName>
    </submittedName>
</protein>
<dbReference type="GO" id="GO:0016114">
    <property type="term" value="P:terpenoid biosynthetic process"/>
    <property type="evidence" value="ECO:0007669"/>
    <property type="project" value="UniProtKB-ARBA"/>
</dbReference>